<proteinExistence type="predicted"/>
<dbReference type="SUPFAM" id="SSF50978">
    <property type="entry name" value="WD40 repeat-like"/>
    <property type="match status" value="1"/>
</dbReference>
<dbReference type="InterPro" id="IPR015943">
    <property type="entry name" value="WD40/YVTN_repeat-like_dom_sf"/>
</dbReference>
<dbReference type="Proteomes" id="UP000076420">
    <property type="component" value="Unassembled WGS sequence"/>
</dbReference>
<dbReference type="Pfam" id="PF00400">
    <property type="entry name" value="WD40"/>
    <property type="match status" value="2"/>
</dbReference>
<dbReference type="EnsemblMetazoa" id="BGLB005220-RC">
    <property type="protein sequence ID" value="BGLB005220-PC"/>
    <property type="gene ID" value="BGLB005220"/>
</dbReference>
<reference evidence="2" key="1">
    <citation type="submission" date="2020-05" db="UniProtKB">
        <authorList>
            <consortium name="EnsemblMetazoa"/>
        </authorList>
    </citation>
    <scope>IDENTIFICATION</scope>
    <source>
        <strain evidence="2">BB02</strain>
    </source>
</reference>
<keyword evidence="1" id="KW-0853">WD repeat</keyword>
<dbReference type="InterPro" id="IPR001680">
    <property type="entry name" value="WD40_rpt"/>
</dbReference>
<evidence type="ECO:0000313" key="2">
    <source>
        <dbReference type="EnsemblMetazoa" id="BGLB005220-PC"/>
    </source>
</evidence>
<organism evidence="2 3">
    <name type="scientific">Biomphalaria glabrata</name>
    <name type="common">Bloodfluke planorb</name>
    <name type="synonym">Freshwater snail</name>
    <dbReference type="NCBI Taxonomy" id="6526"/>
    <lineage>
        <taxon>Eukaryota</taxon>
        <taxon>Metazoa</taxon>
        <taxon>Spiralia</taxon>
        <taxon>Lophotrochozoa</taxon>
        <taxon>Mollusca</taxon>
        <taxon>Gastropoda</taxon>
        <taxon>Heterobranchia</taxon>
        <taxon>Euthyneura</taxon>
        <taxon>Panpulmonata</taxon>
        <taxon>Hygrophila</taxon>
        <taxon>Lymnaeoidea</taxon>
        <taxon>Planorbidae</taxon>
        <taxon>Biomphalaria</taxon>
    </lineage>
</organism>
<evidence type="ECO:0000313" key="3">
    <source>
        <dbReference type="Proteomes" id="UP000076420"/>
    </source>
</evidence>
<accession>A0A2C9JND5</accession>
<gene>
    <name evidence="2" type="primary">106061021</name>
</gene>
<dbReference type="SMART" id="SM00320">
    <property type="entry name" value="WD40"/>
    <property type="match status" value="6"/>
</dbReference>
<dbReference type="PANTHER" id="PTHR47822">
    <property type="entry name" value="CARBOHYDRATE BINDING DOMAIN CONTAINING PROTEIN"/>
    <property type="match status" value="1"/>
</dbReference>
<dbReference type="PROSITE" id="PS50294">
    <property type="entry name" value="WD_REPEATS_REGION"/>
    <property type="match status" value="1"/>
</dbReference>
<dbReference type="PROSITE" id="PS50082">
    <property type="entry name" value="WD_REPEATS_2"/>
    <property type="match status" value="1"/>
</dbReference>
<dbReference type="PANTHER" id="PTHR47822:SF2">
    <property type="entry name" value="F-BOX AND WD-40 DOMAIN PROTEIN 7"/>
    <property type="match status" value="1"/>
</dbReference>
<protein>
    <submittedName>
        <fullName evidence="2">Uncharacterized protein</fullName>
    </submittedName>
</protein>
<dbReference type="KEGG" id="bgt:106061021"/>
<dbReference type="VEuPathDB" id="VectorBase:BGLB005220"/>
<dbReference type="OrthoDB" id="10251741at2759"/>
<dbReference type="STRING" id="6526.A0A2C9JND5"/>
<sequence length="393" mass="44155">MSGDSADVIPDYLHLHLKDDSQGDIASEFSSISRRSSTFTGFSSQGSYYKRGRTGPYLEGNLRLLETINSKSMEREFNSDVMCCRFNHDGSHLAVGLCDGTIKIFNALSGQQLYTLSDEDTNKCRLPVTQIRFQPFAEGGKSEYTHIIIATYASGHIKFWHYTSGMCLSTINEVRQILALTVNPEGTHILTAGAEPQINMYDLETRKKVATMEPSDGHDIMDGHRFRVFALQYNPNHPHIFISGGWDDTVQYWDDRKTHSVKKFTGPHLCGDALDIDPIHNHILTGSWRKSHVLQIWDFASAVKIKDVPQDALNHSQLYCAQWLGRDSIICGGTNQNMARIIDRGTLNTTGQLVDLPQGVYCIDNDRQGTTPKIAVGSNRFVYLLRAEKKQFS</sequence>
<evidence type="ECO:0000256" key="1">
    <source>
        <dbReference type="PROSITE-ProRule" id="PRU00221"/>
    </source>
</evidence>
<dbReference type="Gene3D" id="2.130.10.10">
    <property type="entry name" value="YVTN repeat-like/Quinoprotein amine dehydrogenase"/>
    <property type="match status" value="2"/>
</dbReference>
<dbReference type="VEuPathDB" id="VectorBase:BGLAX_052544"/>
<dbReference type="InterPro" id="IPR036322">
    <property type="entry name" value="WD40_repeat_dom_sf"/>
</dbReference>
<name>A0A2C9JND5_BIOGL</name>
<dbReference type="RefSeq" id="XP_013074533.2">
    <property type="nucleotide sequence ID" value="XM_013219079.2"/>
</dbReference>
<feature type="repeat" description="WD" evidence="1">
    <location>
        <begin position="221"/>
        <end position="263"/>
    </location>
</feature>
<dbReference type="AlphaFoldDB" id="A0A2C9JND5"/>